<evidence type="ECO:0000256" key="1">
    <source>
        <dbReference type="SAM" id="MobiDB-lite"/>
    </source>
</evidence>
<dbReference type="EMBL" id="JAUQTA010000002">
    <property type="protein sequence ID" value="MDO7869104.1"/>
    <property type="molecule type" value="Genomic_DNA"/>
</dbReference>
<dbReference type="RefSeq" id="WP_305028520.1">
    <property type="nucleotide sequence ID" value="NZ_JAUQTA010000002.1"/>
</dbReference>
<proteinExistence type="predicted"/>
<dbReference type="Proteomes" id="UP001233314">
    <property type="component" value="Unassembled WGS sequence"/>
</dbReference>
<protein>
    <submittedName>
        <fullName evidence="2">Uncharacterized protein</fullName>
    </submittedName>
</protein>
<name>A0ABT9B2N3_9ACTN</name>
<gene>
    <name evidence="2" type="ORF">Q5722_12095</name>
</gene>
<evidence type="ECO:0000313" key="3">
    <source>
        <dbReference type="Proteomes" id="UP001233314"/>
    </source>
</evidence>
<keyword evidence="3" id="KW-1185">Reference proteome</keyword>
<comment type="caution">
    <text evidence="2">The sequence shown here is derived from an EMBL/GenBank/DDBJ whole genome shotgun (WGS) entry which is preliminary data.</text>
</comment>
<feature type="compositionally biased region" description="Pro residues" evidence="1">
    <location>
        <begin position="70"/>
        <end position="80"/>
    </location>
</feature>
<accession>A0ABT9B2N3</accession>
<reference evidence="2 3" key="1">
    <citation type="submission" date="2023-07" db="EMBL/GenBank/DDBJ databases">
        <title>Nocardioides sp. nov WY-20 isolated from soil.</title>
        <authorList>
            <person name="Liu B."/>
            <person name="Wan Y."/>
        </authorList>
    </citation>
    <scope>NUCLEOTIDE SEQUENCE [LARGE SCALE GENOMIC DNA]</scope>
    <source>
        <strain evidence="2 3">WY-20</strain>
    </source>
</reference>
<feature type="region of interest" description="Disordered" evidence="1">
    <location>
        <begin position="61"/>
        <end position="87"/>
    </location>
</feature>
<sequence length="87" mass="9098">MVFQVPRQRVAALVDSWATAAQQQACRNAMVASTALARTRAQRIVVEEFLAARLGARSEVSGSAAGALPPDAPEADPLPPTLSQVAD</sequence>
<organism evidence="2 3">
    <name type="scientific">Nocardioides jiangxiensis</name>
    <dbReference type="NCBI Taxonomy" id="3064524"/>
    <lineage>
        <taxon>Bacteria</taxon>
        <taxon>Bacillati</taxon>
        <taxon>Actinomycetota</taxon>
        <taxon>Actinomycetes</taxon>
        <taxon>Propionibacteriales</taxon>
        <taxon>Nocardioidaceae</taxon>
        <taxon>Nocardioides</taxon>
    </lineage>
</organism>
<evidence type="ECO:0000313" key="2">
    <source>
        <dbReference type="EMBL" id="MDO7869104.1"/>
    </source>
</evidence>